<dbReference type="Gene3D" id="1.25.40.10">
    <property type="entry name" value="Tetratricopeptide repeat domain"/>
    <property type="match status" value="1"/>
</dbReference>
<accession>A0A7W8HDH5</accession>
<protein>
    <submittedName>
        <fullName evidence="1">Tetratricopeptide (TPR) repeat protein</fullName>
    </submittedName>
</protein>
<dbReference type="Pfam" id="PF14559">
    <property type="entry name" value="TPR_19"/>
    <property type="match status" value="1"/>
</dbReference>
<evidence type="ECO:0000313" key="1">
    <source>
        <dbReference type="EMBL" id="MBB5270039.1"/>
    </source>
</evidence>
<name>A0A7W8HDH5_9BURK</name>
<dbReference type="InterPro" id="IPR011990">
    <property type="entry name" value="TPR-like_helical_dom_sf"/>
</dbReference>
<keyword evidence="2" id="KW-1185">Reference proteome</keyword>
<evidence type="ECO:0000313" key="2">
    <source>
        <dbReference type="Proteomes" id="UP000532440"/>
    </source>
</evidence>
<dbReference type="EMBL" id="JACHGB010000001">
    <property type="protein sequence ID" value="MBB5270039.1"/>
    <property type="molecule type" value="Genomic_DNA"/>
</dbReference>
<organism evidence="1 2">
    <name type="scientific">Quisquiliibacterium transsilvanicum</name>
    <dbReference type="NCBI Taxonomy" id="1549638"/>
    <lineage>
        <taxon>Bacteria</taxon>
        <taxon>Pseudomonadati</taxon>
        <taxon>Pseudomonadota</taxon>
        <taxon>Betaproteobacteria</taxon>
        <taxon>Burkholderiales</taxon>
        <taxon>Burkholderiaceae</taxon>
        <taxon>Quisquiliibacterium</taxon>
    </lineage>
</organism>
<sequence length="190" mass="21475">MATMLGLPSMVSAVATNPNVKPNEWRLLPPHCMYVEGGPLRFKDPETTRRLWASDPAWTGMHHYCWAIVQEFRTFSAQVSRSHAEAVLRAAIQNLDYVIERSRPGFIYRADMFVRKARIQARLGQYLQAATTARQLIAESPELAEGYFALADVQIKAGRPDQARETLAKGDEAVKDAERFGTLKKQLDLR</sequence>
<dbReference type="SUPFAM" id="SSF48452">
    <property type="entry name" value="TPR-like"/>
    <property type="match status" value="1"/>
</dbReference>
<proteinExistence type="predicted"/>
<dbReference type="AlphaFoldDB" id="A0A7W8HDH5"/>
<reference evidence="1 2" key="1">
    <citation type="submission" date="2020-08" db="EMBL/GenBank/DDBJ databases">
        <title>Genomic Encyclopedia of Type Strains, Phase IV (KMG-IV): sequencing the most valuable type-strain genomes for metagenomic binning, comparative biology and taxonomic classification.</title>
        <authorList>
            <person name="Goeker M."/>
        </authorList>
    </citation>
    <scope>NUCLEOTIDE SEQUENCE [LARGE SCALE GENOMIC DNA]</scope>
    <source>
        <strain evidence="1 2">DSM 29781</strain>
    </source>
</reference>
<comment type="caution">
    <text evidence="1">The sequence shown here is derived from an EMBL/GenBank/DDBJ whole genome shotgun (WGS) entry which is preliminary data.</text>
</comment>
<dbReference type="Proteomes" id="UP000532440">
    <property type="component" value="Unassembled WGS sequence"/>
</dbReference>
<gene>
    <name evidence="1" type="ORF">HNQ70_000023</name>
</gene>
<dbReference type="RefSeq" id="WP_345120263.1">
    <property type="nucleotide sequence ID" value="NZ_BAABEW010000003.1"/>
</dbReference>